<dbReference type="SUPFAM" id="SSF46565">
    <property type="entry name" value="Chaperone J-domain"/>
    <property type="match status" value="1"/>
</dbReference>
<dbReference type="Gene3D" id="1.10.287.110">
    <property type="entry name" value="DnaJ domain"/>
    <property type="match status" value="1"/>
</dbReference>
<proteinExistence type="predicted"/>
<dbReference type="PROSITE" id="PS50076">
    <property type="entry name" value="DNAJ_2"/>
    <property type="match status" value="1"/>
</dbReference>
<dbReference type="PRINTS" id="PR00625">
    <property type="entry name" value="JDOMAIN"/>
</dbReference>
<evidence type="ECO:0000259" key="2">
    <source>
        <dbReference type="PROSITE" id="PS50076"/>
    </source>
</evidence>
<dbReference type="Pfam" id="PF00226">
    <property type="entry name" value="DnaJ"/>
    <property type="match status" value="1"/>
</dbReference>
<feature type="compositionally biased region" description="Basic and acidic residues" evidence="1">
    <location>
        <begin position="190"/>
        <end position="201"/>
    </location>
</feature>
<dbReference type="Proteomes" id="UP000193685">
    <property type="component" value="Unassembled WGS sequence"/>
</dbReference>
<dbReference type="InterPro" id="IPR036869">
    <property type="entry name" value="J_dom_sf"/>
</dbReference>
<dbReference type="OMA" id="DEQFKHY"/>
<dbReference type="CDD" id="cd06257">
    <property type="entry name" value="DnaJ"/>
    <property type="match status" value="1"/>
</dbReference>
<organism evidence="3 4">
    <name type="scientific">Protomyces lactucae-debilis</name>
    <dbReference type="NCBI Taxonomy" id="2754530"/>
    <lineage>
        <taxon>Eukaryota</taxon>
        <taxon>Fungi</taxon>
        <taxon>Dikarya</taxon>
        <taxon>Ascomycota</taxon>
        <taxon>Taphrinomycotina</taxon>
        <taxon>Taphrinomycetes</taxon>
        <taxon>Taphrinales</taxon>
        <taxon>Protomycetaceae</taxon>
        <taxon>Protomyces</taxon>
    </lineage>
</organism>
<dbReference type="STRING" id="56484.A0A1Y2FRH4"/>
<evidence type="ECO:0000313" key="3">
    <source>
        <dbReference type="EMBL" id="ORY86177.1"/>
    </source>
</evidence>
<dbReference type="InterPro" id="IPR001623">
    <property type="entry name" value="DnaJ_domain"/>
</dbReference>
<protein>
    <recommendedName>
        <fullName evidence="2">J domain-containing protein</fullName>
    </recommendedName>
</protein>
<dbReference type="EMBL" id="MCFI01000003">
    <property type="protein sequence ID" value="ORY86177.1"/>
    <property type="molecule type" value="Genomic_DNA"/>
</dbReference>
<dbReference type="PANTHER" id="PTHR44924:SF1">
    <property type="entry name" value="DNAJ SUBFAMILY A MEMBER 2"/>
    <property type="match status" value="1"/>
</dbReference>
<accession>A0A1Y2FRH4</accession>
<evidence type="ECO:0000313" key="4">
    <source>
        <dbReference type="Proteomes" id="UP000193685"/>
    </source>
</evidence>
<sequence>MVQVRLYQPGEWLRIQCDKCQVQLECLNEPSKSSTFICPACSQETQLNPDAQASGSPSANDTTYYEILEVSQTATQQEIKKAFHKRAAKLHPDKTGGTTNAQFLELQEAYGILSNEDSRAHYDRYGRNKGGAEDVSDIQARFGGIFGGTNGRFDELLGDISIISEMGSAIRKGEEDAAAGPDGAATKSSSESEDKAREAKRAKRIETLSHNLARRLDTYDPAAPQPFVDAIQLLCEDLRAESFGVELLHVIGQVYGLNATSCKYSPAAQGWTGSWLPSLKMKSLYITSTVSTLRKAWRVKSAFAKLEKTGAVEGDAGSNTTASTQKQGLEEEAAKAAIEAIWEGVRAEIISVVSEVTQVVLSPDPAATRTEKQEIERLVTDAQRSQLQRRSIALELMGKLFEETKRDEGQQDIFEMFAQQQQQQAS</sequence>
<keyword evidence="4" id="KW-1185">Reference proteome</keyword>
<dbReference type="SMART" id="SM00271">
    <property type="entry name" value="DnaJ"/>
    <property type="match status" value="1"/>
</dbReference>
<evidence type="ECO:0000256" key="1">
    <source>
        <dbReference type="SAM" id="MobiDB-lite"/>
    </source>
</evidence>
<comment type="caution">
    <text evidence="3">The sequence shown here is derived from an EMBL/GenBank/DDBJ whole genome shotgun (WGS) entry which is preliminary data.</text>
</comment>
<dbReference type="OrthoDB" id="10250354at2759"/>
<feature type="region of interest" description="Disordered" evidence="1">
    <location>
        <begin position="173"/>
        <end position="201"/>
    </location>
</feature>
<gene>
    <name evidence="3" type="ORF">BCR37DRAFT_206262</name>
</gene>
<feature type="domain" description="J" evidence="2">
    <location>
        <begin position="63"/>
        <end position="126"/>
    </location>
</feature>
<dbReference type="RefSeq" id="XP_040727359.1">
    <property type="nucleotide sequence ID" value="XM_040866393.1"/>
</dbReference>
<dbReference type="AlphaFoldDB" id="A0A1Y2FRH4"/>
<dbReference type="GeneID" id="63782992"/>
<dbReference type="InterPro" id="IPR026894">
    <property type="entry name" value="DnaJ_X"/>
</dbReference>
<dbReference type="PANTHER" id="PTHR44924">
    <property type="entry name" value="DNAJ SUBFAMILY A MEMBER 2"/>
    <property type="match status" value="1"/>
</dbReference>
<reference evidence="3 4" key="1">
    <citation type="submission" date="2016-07" db="EMBL/GenBank/DDBJ databases">
        <title>Pervasive Adenine N6-methylation of Active Genes in Fungi.</title>
        <authorList>
            <consortium name="DOE Joint Genome Institute"/>
            <person name="Mondo S.J."/>
            <person name="Dannebaum R.O."/>
            <person name="Kuo R.C."/>
            <person name="Labutti K."/>
            <person name="Haridas S."/>
            <person name="Kuo A."/>
            <person name="Salamov A."/>
            <person name="Ahrendt S.R."/>
            <person name="Lipzen A."/>
            <person name="Sullivan W."/>
            <person name="Andreopoulos W.B."/>
            <person name="Clum A."/>
            <person name="Lindquist E."/>
            <person name="Daum C."/>
            <person name="Ramamoorthy G.K."/>
            <person name="Gryganskyi A."/>
            <person name="Culley D."/>
            <person name="Magnuson J.K."/>
            <person name="James T.Y."/>
            <person name="O'Malley M.A."/>
            <person name="Stajich J.E."/>
            <person name="Spatafora J.W."/>
            <person name="Visel A."/>
            <person name="Grigoriev I.V."/>
        </authorList>
    </citation>
    <scope>NUCLEOTIDE SEQUENCE [LARGE SCALE GENOMIC DNA]</scope>
    <source>
        <strain evidence="3 4">12-1054</strain>
    </source>
</reference>
<name>A0A1Y2FRH4_PROLT</name>
<dbReference type="Pfam" id="PF14308">
    <property type="entry name" value="DnaJ-X"/>
    <property type="match status" value="1"/>
</dbReference>